<accession>A0ABS8SAN7</accession>
<name>A0ABS8SAN7_DATST</name>
<dbReference type="EMBL" id="JACEIK010000376">
    <property type="protein sequence ID" value="MCD7455918.1"/>
    <property type="molecule type" value="Genomic_DNA"/>
</dbReference>
<gene>
    <name evidence="1" type="ORF">HAX54_030118</name>
</gene>
<comment type="caution">
    <text evidence="1">The sequence shown here is derived from an EMBL/GenBank/DDBJ whole genome shotgun (WGS) entry which is preliminary data.</text>
</comment>
<reference evidence="1 2" key="1">
    <citation type="journal article" date="2021" name="BMC Genomics">
        <title>Datura genome reveals duplications of psychoactive alkaloid biosynthetic genes and high mutation rate following tissue culture.</title>
        <authorList>
            <person name="Rajewski A."/>
            <person name="Carter-House D."/>
            <person name="Stajich J."/>
            <person name="Litt A."/>
        </authorList>
    </citation>
    <scope>NUCLEOTIDE SEQUENCE [LARGE SCALE GENOMIC DNA]</scope>
    <source>
        <strain evidence="1">AR-01</strain>
    </source>
</reference>
<evidence type="ECO:0000313" key="2">
    <source>
        <dbReference type="Proteomes" id="UP000823775"/>
    </source>
</evidence>
<protein>
    <recommendedName>
        <fullName evidence="3">Protein kinase domain-containing protein</fullName>
    </recommendedName>
</protein>
<evidence type="ECO:0000313" key="1">
    <source>
        <dbReference type="EMBL" id="MCD7455918.1"/>
    </source>
</evidence>
<proteinExistence type="predicted"/>
<keyword evidence="2" id="KW-1185">Reference proteome</keyword>
<sequence length="189" mass="22164">MLQVREQVEQEIWRQQKQGHSHFWLDNWIGLGALCHVIGLDFVYDRTVVQVKEKVEAERWNEIKLKEIFPNEIEEHIIMRISPPIEQDKVDKPYWKPAESEKFTALRYVKGTQEHQVIIEIYSKLMEKIIEEKLADVETVIDDAIGKLHDGDLVNVDLTKSNMLMRSSANQLFLHTRNPQSSGRQRSTS</sequence>
<dbReference type="Proteomes" id="UP000823775">
    <property type="component" value="Unassembled WGS sequence"/>
</dbReference>
<evidence type="ECO:0008006" key="3">
    <source>
        <dbReference type="Google" id="ProtNLM"/>
    </source>
</evidence>
<organism evidence="1 2">
    <name type="scientific">Datura stramonium</name>
    <name type="common">Jimsonweed</name>
    <name type="synonym">Common thornapple</name>
    <dbReference type="NCBI Taxonomy" id="4076"/>
    <lineage>
        <taxon>Eukaryota</taxon>
        <taxon>Viridiplantae</taxon>
        <taxon>Streptophyta</taxon>
        <taxon>Embryophyta</taxon>
        <taxon>Tracheophyta</taxon>
        <taxon>Spermatophyta</taxon>
        <taxon>Magnoliopsida</taxon>
        <taxon>eudicotyledons</taxon>
        <taxon>Gunneridae</taxon>
        <taxon>Pentapetalae</taxon>
        <taxon>asterids</taxon>
        <taxon>lamiids</taxon>
        <taxon>Solanales</taxon>
        <taxon>Solanaceae</taxon>
        <taxon>Solanoideae</taxon>
        <taxon>Datureae</taxon>
        <taxon>Datura</taxon>
    </lineage>
</organism>